<gene>
    <name evidence="6" type="primary">lptC</name>
    <name evidence="7" type="ORF">GCM10007878_06140</name>
</gene>
<keyword evidence="2 6" id="KW-0997">Cell inner membrane</keyword>
<dbReference type="Pfam" id="PF06835">
    <property type="entry name" value="LptC"/>
    <property type="match status" value="1"/>
</dbReference>
<dbReference type="Gene3D" id="2.60.450.10">
    <property type="entry name" value="Lipopolysaccharide (LPS) transport protein A like domain"/>
    <property type="match status" value="1"/>
</dbReference>
<dbReference type="PANTHER" id="PTHR37481">
    <property type="entry name" value="LIPOPOLYSACCHARIDE EXPORT SYSTEM PROTEIN LPTC"/>
    <property type="match status" value="1"/>
</dbReference>
<dbReference type="EMBL" id="BSOR01000011">
    <property type="protein sequence ID" value="GLR63179.1"/>
    <property type="molecule type" value="Genomic_DNA"/>
</dbReference>
<sequence>MRSFPSLGKIGALLALIALGILVVGIQDLSLKPPRASLPQQHGEPDYYIENARLTRFDAEGKRLQILNSVEATHYPEKDLTQFDSPLMYHYSEDGQVWRVVAERAENLNKNDIYLEDKVIITPLNPDSAYLPEFFTDRLWVDNQTNFAHTEDPVSFISPSGKTTGKGFQLNLDTGLAEILQKTQGSYLPAPANQGTEL</sequence>
<proteinExistence type="inferred from homology"/>
<evidence type="ECO:0000313" key="7">
    <source>
        <dbReference type="EMBL" id="GLR63179.1"/>
    </source>
</evidence>
<dbReference type="PANTHER" id="PTHR37481:SF1">
    <property type="entry name" value="LIPOPOLYSACCHARIDE EXPORT SYSTEM PROTEIN LPTC"/>
    <property type="match status" value="1"/>
</dbReference>
<organism evidence="7 8">
    <name type="scientific">Marinospirillum insulare</name>
    <dbReference type="NCBI Taxonomy" id="217169"/>
    <lineage>
        <taxon>Bacteria</taxon>
        <taxon>Pseudomonadati</taxon>
        <taxon>Pseudomonadota</taxon>
        <taxon>Gammaproteobacteria</taxon>
        <taxon>Oceanospirillales</taxon>
        <taxon>Oceanospirillaceae</taxon>
        <taxon>Marinospirillum</taxon>
    </lineage>
</organism>
<keyword evidence="3 6" id="KW-0812">Transmembrane</keyword>
<evidence type="ECO:0000256" key="2">
    <source>
        <dbReference type="ARBA" id="ARBA00022519"/>
    </source>
</evidence>
<comment type="subcellular location">
    <subcellularLocation>
        <location evidence="6">Cell inner membrane</location>
        <topology evidence="6">Single-pass membrane protein</topology>
    </subcellularLocation>
</comment>
<comment type="similarity">
    <text evidence="6">Belongs to the LptC family.</text>
</comment>
<keyword evidence="8" id="KW-1185">Reference proteome</keyword>
<keyword evidence="4 6" id="KW-1133">Transmembrane helix</keyword>
<keyword evidence="5 6" id="KW-0472">Membrane</keyword>
<comment type="function">
    <text evidence="6">Involved in the assembly of lipopolysaccharide (LPS). Required for the translocation of LPS from the inner membrane to the outer membrane. Facilitates the transfer of LPS from the inner membrane to the periplasmic protein LptA. Could be a docking site for LptA.</text>
</comment>
<accession>A0ABQ5ZZ71</accession>
<comment type="caution">
    <text evidence="7">The sequence shown here is derived from an EMBL/GenBank/DDBJ whole genome shotgun (WGS) entry which is preliminary data.</text>
</comment>
<comment type="subunit">
    <text evidence="6">Component of the lipopolysaccharide transport and assembly complex. Interacts with LptA and the LptBFG transporter complex.</text>
</comment>
<evidence type="ECO:0000256" key="4">
    <source>
        <dbReference type="ARBA" id="ARBA00022989"/>
    </source>
</evidence>
<name>A0ABQ5ZZ71_9GAMM</name>
<evidence type="ECO:0000256" key="3">
    <source>
        <dbReference type="ARBA" id="ARBA00022692"/>
    </source>
</evidence>
<evidence type="ECO:0000256" key="1">
    <source>
        <dbReference type="ARBA" id="ARBA00022475"/>
    </source>
</evidence>
<dbReference type="HAMAP" id="MF_01915">
    <property type="entry name" value="LPS_assembly_LptC"/>
    <property type="match status" value="1"/>
</dbReference>
<protein>
    <recommendedName>
        <fullName evidence="6">Lipopolysaccharide export system protein LptC</fullName>
    </recommendedName>
</protein>
<keyword evidence="1 6" id="KW-1003">Cell membrane</keyword>
<evidence type="ECO:0000256" key="6">
    <source>
        <dbReference type="HAMAP-Rule" id="MF_01915"/>
    </source>
</evidence>
<dbReference type="InterPro" id="IPR026265">
    <property type="entry name" value="LptC"/>
</dbReference>
<dbReference type="NCBIfam" id="TIGR04409">
    <property type="entry name" value="LptC_YrbK"/>
    <property type="match status" value="1"/>
</dbReference>
<dbReference type="InterPro" id="IPR010664">
    <property type="entry name" value="LipoPS_assembly_LptC-rel"/>
</dbReference>
<evidence type="ECO:0000313" key="8">
    <source>
        <dbReference type="Proteomes" id="UP001156682"/>
    </source>
</evidence>
<dbReference type="RefSeq" id="WP_051610197.1">
    <property type="nucleotide sequence ID" value="NZ_BSOR01000011.1"/>
</dbReference>
<dbReference type="InterPro" id="IPR052363">
    <property type="entry name" value="LPS_export_LptC"/>
</dbReference>
<reference evidence="8" key="1">
    <citation type="journal article" date="2019" name="Int. J. Syst. Evol. Microbiol.">
        <title>The Global Catalogue of Microorganisms (GCM) 10K type strain sequencing project: providing services to taxonomists for standard genome sequencing and annotation.</title>
        <authorList>
            <consortium name="The Broad Institute Genomics Platform"/>
            <consortium name="The Broad Institute Genome Sequencing Center for Infectious Disease"/>
            <person name="Wu L."/>
            <person name="Ma J."/>
        </authorList>
    </citation>
    <scope>NUCLEOTIDE SEQUENCE [LARGE SCALE GENOMIC DNA]</scope>
    <source>
        <strain evidence="8">NBRC 100033</strain>
    </source>
</reference>
<dbReference type="Proteomes" id="UP001156682">
    <property type="component" value="Unassembled WGS sequence"/>
</dbReference>
<evidence type="ECO:0000256" key="5">
    <source>
        <dbReference type="ARBA" id="ARBA00023136"/>
    </source>
</evidence>